<reference evidence="6 7" key="1">
    <citation type="submission" date="2019-02" db="EMBL/GenBank/DDBJ databases">
        <title>Planctomycetal bacteria perform biofilm scaping via a novel small molecule.</title>
        <authorList>
            <person name="Jeske O."/>
            <person name="Boedeker C."/>
            <person name="Wiegand S."/>
            <person name="Breitling P."/>
            <person name="Kallscheuer N."/>
            <person name="Jogler M."/>
            <person name="Rohde M."/>
            <person name="Petersen J."/>
            <person name="Medema M.H."/>
            <person name="Surup F."/>
            <person name="Jogler C."/>
        </authorList>
    </citation>
    <scope>NUCLEOTIDE SEQUENCE [LARGE SCALE GENOMIC DNA]</scope>
    <source>
        <strain evidence="6 7">Mal15</strain>
    </source>
</reference>
<dbReference type="InterPro" id="IPR013324">
    <property type="entry name" value="RNA_pol_sigma_r3/r4-like"/>
</dbReference>
<dbReference type="PANTHER" id="PTHR43133">
    <property type="entry name" value="RNA POLYMERASE ECF-TYPE SIGMA FACTO"/>
    <property type="match status" value="1"/>
</dbReference>
<dbReference type="InterPro" id="IPR036388">
    <property type="entry name" value="WH-like_DNA-bd_sf"/>
</dbReference>
<dbReference type="InterPro" id="IPR014284">
    <property type="entry name" value="RNA_pol_sigma-70_dom"/>
</dbReference>
<dbReference type="GO" id="GO:0006352">
    <property type="term" value="P:DNA-templated transcription initiation"/>
    <property type="evidence" value="ECO:0007669"/>
    <property type="project" value="InterPro"/>
</dbReference>
<dbReference type="SUPFAM" id="SSF88946">
    <property type="entry name" value="Sigma2 domain of RNA polymerase sigma factors"/>
    <property type="match status" value="1"/>
</dbReference>
<dbReference type="Gene3D" id="1.10.1740.10">
    <property type="match status" value="1"/>
</dbReference>
<keyword evidence="7" id="KW-1185">Reference proteome</keyword>
<dbReference type="InterPro" id="IPR007627">
    <property type="entry name" value="RNA_pol_sigma70_r2"/>
</dbReference>
<dbReference type="NCBIfam" id="TIGR02937">
    <property type="entry name" value="sigma70-ECF"/>
    <property type="match status" value="1"/>
</dbReference>
<keyword evidence="3" id="KW-0731">Sigma factor</keyword>
<evidence type="ECO:0000313" key="7">
    <source>
        <dbReference type="Proteomes" id="UP000321353"/>
    </source>
</evidence>
<evidence type="ECO:0000313" key="6">
    <source>
        <dbReference type="EMBL" id="QEF96940.1"/>
    </source>
</evidence>
<accession>A0A5B9MA50</accession>
<sequence length="194" mass="21515">MNITTENPMDLRQLSVAELVIRAQGGDRDAFGELFDRYRSAIVAGAMSRVRNADEADELAQDVFIQAMQKIDQLRVPEAFGGWLRQIVHRMAINRVTRNRSAIACDPETLEATCVTDDAPDEVAQSREQAAAVRSSIDRLGALDQETLTAFYLNGQTLIEMSDAFQAPIGTIKRRLHVARKRLAKEMDLLGAAV</sequence>
<dbReference type="SUPFAM" id="SSF88659">
    <property type="entry name" value="Sigma3 and sigma4 domains of RNA polymerase sigma factors"/>
    <property type="match status" value="1"/>
</dbReference>
<evidence type="ECO:0000256" key="2">
    <source>
        <dbReference type="ARBA" id="ARBA00023015"/>
    </source>
</evidence>
<gene>
    <name evidence="6" type="primary">sigW_3</name>
    <name evidence="6" type="ORF">Mal15_09700</name>
</gene>
<dbReference type="Gene3D" id="1.10.10.10">
    <property type="entry name" value="Winged helix-like DNA-binding domain superfamily/Winged helix DNA-binding domain"/>
    <property type="match status" value="1"/>
</dbReference>
<evidence type="ECO:0000259" key="5">
    <source>
        <dbReference type="Pfam" id="PF04542"/>
    </source>
</evidence>
<dbReference type="PANTHER" id="PTHR43133:SF51">
    <property type="entry name" value="RNA POLYMERASE SIGMA FACTOR"/>
    <property type="match status" value="1"/>
</dbReference>
<dbReference type="Pfam" id="PF04542">
    <property type="entry name" value="Sigma70_r2"/>
    <property type="match status" value="1"/>
</dbReference>
<keyword evidence="2" id="KW-0805">Transcription regulation</keyword>
<dbReference type="AlphaFoldDB" id="A0A5B9MA50"/>
<protein>
    <submittedName>
        <fullName evidence="6">ECF RNA polymerase sigma factor SigW</fullName>
    </submittedName>
</protein>
<dbReference type="InterPro" id="IPR039425">
    <property type="entry name" value="RNA_pol_sigma-70-like"/>
</dbReference>
<evidence type="ECO:0000256" key="4">
    <source>
        <dbReference type="ARBA" id="ARBA00023163"/>
    </source>
</evidence>
<comment type="similarity">
    <text evidence="1">Belongs to the sigma-70 factor family. ECF subfamily.</text>
</comment>
<dbReference type="GO" id="GO:0016987">
    <property type="term" value="F:sigma factor activity"/>
    <property type="evidence" value="ECO:0007669"/>
    <property type="project" value="UniProtKB-KW"/>
</dbReference>
<dbReference type="Proteomes" id="UP000321353">
    <property type="component" value="Chromosome"/>
</dbReference>
<feature type="domain" description="RNA polymerase sigma-70 region 2" evidence="5">
    <location>
        <begin position="34"/>
        <end position="100"/>
    </location>
</feature>
<evidence type="ECO:0000256" key="3">
    <source>
        <dbReference type="ARBA" id="ARBA00023082"/>
    </source>
</evidence>
<dbReference type="KEGG" id="smam:Mal15_09700"/>
<name>A0A5B9MA50_9BACT</name>
<dbReference type="EMBL" id="CP036264">
    <property type="protein sequence ID" value="QEF96940.1"/>
    <property type="molecule type" value="Genomic_DNA"/>
</dbReference>
<dbReference type="InterPro" id="IPR013325">
    <property type="entry name" value="RNA_pol_sigma_r2"/>
</dbReference>
<organism evidence="6 7">
    <name type="scientific">Stieleria maiorica</name>
    <dbReference type="NCBI Taxonomy" id="2795974"/>
    <lineage>
        <taxon>Bacteria</taxon>
        <taxon>Pseudomonadati</taxon>
        <taxon>Planctomycetota</taxon>
        <taxon>Planctomycetia</taxon>
        <taxon>Pirellulales</taxon>
        <taxon>Pirellulaceae</taxon>
        <taxon>Stieleria</taxon>
    </lineage>
</organism>
<dbReference type="RefSeq" id="WP_147866682.1">
    <property type="nucleotide sequence ID" value="NZ_CP036264.1"/>
</dbReference>
<evidence type="ECO:0000256" key="1">
    <source>
        <dbReference type="ARBA" id="ARBA00010641"/>
    </source>
</evidence>
<keyword evidence="4" id="KW-0804">Transcription</keyword>
<proteinExistence type="inferred from homology"/>